<dbReference type="FunFam" id="3.80.10.10:FF:000177">
    <property type="entry name" value="Leucine-rich repeat receptor-like serine/threonine-protein kinase At1g17230"/>
    <property type="match status" value="1"/>
</dbReference>
<keyword evidence="12" id="KW-0067">ATP-binding</keyword>
<dbReference type="Proteomes" id="UP001190926">
    <property type="component" value="Unassembled WGS sequence"/>
</dbReference>
<dbReference type="InterPro" id="IPR008266">
    <property type="entry name" value="Tyr_kinase_AS"/>
</dbReference>
<evidence type="ECO:0000256" key="7">
    <source>
        <dbReference type="ARBA" id="ARBA00022692"/>
    </source>
</evidence>
<keyword evidence="6" id="KW-0808">Transferase</keyword>
<keyword evidence="8" id="KW-0732">Signal</keyword>
<dbReference type="GO" id="GO:0005524">
    <property type="term" value="F:ATP binding"/>
    <property type="evidence" value="ECO:0007669"/>
    <property type="project" value="UniProtKB-KW"/>
</dbReference>
<dbReference type="EC" id="2.7.11.1" evidence="2"/>
<comment type="subcellular location">
    <subcellularLocation>
        <location evidence="1">Membrane</location>
        <topology evidence="1">Single-pass type I membrane protein</topology>
    </subcellularLocation>
</comment>
<dbReference type="InterPro" id="IPR011009">
    <property type="entry name" value="Kinase-like_dom_sf"/>
</dbReference>
<dbReference type="Gene3D" id="3.30.200.20">
    <property type="entry name" value="Phosphorylase Kinase, domain 1"/>
    <property type="match status" value="1"/>
</dbReference>
<evidence type="ECO:0000256" key="14">
    <source>
        <dbReference type="ARBA" id="ARBA00023136"/>
    </source>
</evidence>
<name>A0AAD4ISD6_PERFH</name>
<evidence type="ECO:0000256" key="13">
    <source>
        <dbReference type="ARBA" id="ARBA00022989"/>
    </source>
</evidence>
<dbReference type="InterPro" id="IPR051716">
    <property type="entry name" value="Plant_RL_S/T_kinase"/>
</dbReference>
<keyword evidence="22" id="KW-1185">Reference proteome</keyword>
<evidence type="ECO:0000256" key="1">
    <source>
        <dbReference type="ARBA" id="ARBA00004479"/>
    </source>
</evidence>
<gene>
    <name evidence="21" type="ORF">C2S53_011104</name>
</gene>
<comment type="catalytic activity">
    <reaction evidence="18">
        <text>L-seryl-[protein] + ATP = O-phospho-L-seryl-[protein] + ADP + H(+)</text>
        <dbReference type="Rhea" id="RHEA:17989"/>
        <dbReference type="Rhea" id="RHEA-COMP:9863"/>
        <dbReference type="Rhea" id="RHEA-COMP:11604"/>
        <dbReference type="ChEBI" id="CHEBI:15378"/>
        <dbReference type="ChEBI" id="CHEBI:29999"/>
        <dbReference type="ChEBI" id="CHEBI:30616"/>
        <dbReference type="ChEBI" id="CHEBI:83421"/>
        <dbReference type="ChEBI" id="CHEBI:456216"/>
        <dbReference type="EC" id="2.7.11.1"/>
    </reaction>
</comment>
<evidence type="ECO:0000256" key="11">
    <source>
        <dbReference type="ARBA" id="ARBA00022777"/>
    </source>
</evidence>
<keyword evidence="13 19" id="KW-1133">Transmembrane helix</keyword>
<evidence type="ECO:0000256" key="10">
    <source>
        <dbReference type="ARBA" id="ARBA00022741"/>
    </source>
</evidence>
<dbReference type="GO" id="GO:0004674">
    <property type="term" value="F:protein serine/threonine kinase activity"/>
    <property type="evidence" value="ECO:0007669"/>
    <property type="project" value="UniProtKB-KW"/>
</dbReference>
<dbReference type="InterPro" id="IPR001611">
    <property type="entry name" value="Leu-rich_rpt"/>
</dbReference>
<evidence type="ECO:0000256" key="12">
    <source>
        <dbReference type="ARBA" id="ARBA00022840"/>
    </source>
</evidence>
<dbReference type="FunFam" id="3.80.10.10:FF:000221">
    <property type="entry name" value="Leucine-rich repeat receptor-like protein kinase PXL1"/>
    <property type="match status" value="1"/>
</dbReference>
<dbReference type="SMART" id="SM00369">
    <property type="entry name" value="LRR_TYP"/>
    <property type="match status" value="6"/>
</dbReference>
<sequence length="795" mass="87306">MDRSHVSIRSPEWRESRLKVDTTAVGRTARYLNFAGENRRRRPESGSIPLEIGNLGNLLFLDLSTNNFSGEIPSTIRNLTSLQILNLFTNNLTGTIPPAIGDLVSLRSLDLSTNQLSGELPESMSSLSSLITLKVFTNNLSGNLPRDLGKNIPNLAYVSFSDNSFSGELPPDLCRGFALQEFTVNSNGFSGPLPECLKNCSSLSRVRLEGNQLSGDISEAFGDHPQLEFLSLSKNQFTGQLTPNWGQYKQLTNLQMDHNRISGVIAAELGDLMQLRVLALDSNKFTGEVPQNLGKLEKLFDLNISNNELNGGIPQAIGKLTSLQYLHFSGNKLTGRIPQVFGKCKGLLSLGLSNNFLSGNIPSELGHLTRLQYLLDLISNNSLSGTIPSSLGKLINLEILNVSYNNLSGKIPEELSGMFSLSEFSFSNNKLSGPIPSGYRFSTAPKQAIAENSGLCGAAEGSPLRDARSSTSKTGMKGKILVSAIVPSVSLIILATVIAGLLILRRKEKIEVSEQHIWEPEWKVPFGEIWTDCSSQRPNTSESNDELHRSHHTFQNEIRALIEVRHRNIIKLYGFCSNQGSFYLVYEYVERGSLRKTLYDDQEATNLNWATRVKIVRGIAHALAYLHHDCSPPIVHRDVSTNNILLDSESKALLSDFGLSKILASDSSNWTAVVGSYGYIAPELAQTMMVKEICDVYSFRVVALEVMMGKHPGDLITSLSAEAAQHSDSDMLLRDLIDQRISPPTGQVAKALAFVATIALACIQTNPESRPNMRFIAKELSAHTQVYLPKRLGAN</sequence>
<evidence type="ECO:0000256" key="6">
    <source>
        <dbReference type="ARBA" id="ARBA00022679"/>
    </source>
</evidence>
<dbReference type="InterPro" id="IPR000719">
    <property type="entry name" value="Prot_kinase_dom"/>
</dbReference>
<dbReference type="SUPFAM" id="SSF52058">
    <property type="entry name" value="L domain-like"/>
    <property type="match status" value="2"/>
</dbReference>
<protein>
    <recommendedName>
        <fullName evidence="2">non-specific serine/threonine protein kinase</fullName>
        <ecNumber evidence="2">2.7.11.1</ecNumber>
    </recommendedName>
</protein>
<dbReference type="PROSITE" id="PS50011">
    <property type="entry name" value="PROTEIN_KINASE_DOM"/>
    <property type="match status" value="1"/>
</dbReference>
<dbReference type="GO" id="GO:0016020">
    <property type="term" value="C:membrane"/>
    <property type="evidence" value="ECO:0007669"/>
    <property type="project" value="UniProtKB-SubCell"/>
</dbReference>
<evidence type="ECO:0000313" key="21">
    <source>
        <dbReference type="EMBL" id="KAH6820634.1"/>
    </source>
</evidence>
<dbReference type="Gene3D" id="1.10.510.10">
    <property type="entry name" value="Transferase(Phosphotransferase) domain 1"/>
    <property type="match status" value="1"/>
</dbReference>
<evidence type="ECO:0000256" key="2">
    <source>
        <dbReference type="ARBA" id="ARBA00012513"/>
    </source>
</evidence>
<accession>A0AAD4ISD6</accession>
<proteinExistence type="predicted"/>
<evidence type="ECO:0000256" key="5">
    <source>
        <dbReference type="ARBA" id="ARBA00022614"/>
    </source>
</evidence>
<evidence type="ECO:0000256" key="8">
    <source>
        <dbReference type="ARBA" id="ARBA00022729"/>
    </source>
</evidence>
<evidence type="ECO:0000256" key="15">
    <source>
        <dbReference type="ARBA" id="ARBA00023170"/>
    </source>
</evidence>
<keyword evidence="4" id="KW-0597">Phosphoprotein</keyword>
<keyword evidence="11" id="KW-0418">Kinase</keyword>
<dbReference type="Pfam" id="PF00560">
    <property type="entry name" value="LRR_1"/>
    <property type="match status" value="4"/>
</dbReference>
<dbReference type="PROSITE" id="PS00109">
    <property type="entry name" value="PROTEIN_KINASE_TYR"/>
    <property type="match status" value="1"/>
</dbReference>
<dbReference type="GO" id="GO:0006952">
    <property type="term" value="P:defense response"/>
    <property type="evidence" value="ECO:0007669"/>
    <property type="project" value="UniProtKB-ARBA"/>
</dbReference>
<evidence type="ECO:0000256" key="19">
    <source>
        <dbReference type="SAM" id="Phobius"/>
    </source>
</evidence>
<dbReference type="FunFam" id="1.10.510.10:FF:000445">
    <property type="entry name" value="MDIS1-interacting receptor like kinase 2"/>
    <property type="match status" value="1"/>
</dbReference>
<feature type="transmembrane region" description="Helical" evidence="19">
    <location>
        <begin position="480"/>
        <end position="504"/>
    </location>
</feature>
<comment type="caution">
    <text evidence="21">The sequence shown here is derived from an EMBL/GenBank/DDBJ whole genome shotgun (WGS) entry which is preliminary data.</text>
</comment>
<dbReference type="InterPro" id="IPR003591">
    <property type="entry name" value="Leu-rich_rpt_typical-subtyp"/>
</dbReference>
<evidence type="ECO:0000256" key="17">
    <source>
        <dbReference type="ARBA" id="ARBA00047899"/>
    </source>
</evidence>
<dbReference type="Pfam" id="PF07714">
    <property type="entry name" value="PK_Tyr_Ser-Thr"/>
    <property type="match status" value="1"/>
</dbReference>
<feature type="domain" description="Protein kinase" evidence="20">
    <location>
        <begin position="466"/>
        <end position="786"/>
    </location>
</feature>
<keyword evidence="16" id="KW-0325">Glycoprotein</keyword>
<dbReference type="Gene3D" id="3.80.10.10">
    <property type="entry name" value="Ribonuclease Inhibitor"/>
    <property type="match status" value="2"/>
</dbReference>
<keyword evidence="14 19" id="KW-0472">Membrane</keyword>
<evidence type="ECO:0000313" key="22">
    <source>
        <dbReference type="Proteomes" id="UP001190926"/>
    </source>
</evidence>
<evidence type="ECO:0000256" key="18">
    <source>
        <dbReference type="ARBA" id="ARBA00048679"/>
    </source>
</evidence>
<evidence type="ECO:0000256" key="4">
    <source>
        <dbReference type="ARBA" id="ARBA00022553"/>
    </source>
</evidence>
<dbReference type="InterPro" id="IPR055414">
    <property type="entry name" value="LRR_R13L4/SHOC2-like"/>
</dbReference>
<dbReference type="InterPro" id="IPR001245">
    <property type="entry name" value="Ser-Thr/Tyr_kinase_cat_dom"/>
</dbReference>
<keyword evidence="9" id="KW-0677">Repeat</keyword>
<dbReference type="AlphaFoldDB" id="A0AAD4ISD6"/>
<evidence type="ECO:0000256" key="3">
    <source>
        <dbReference type="ARBA" id="ARBA00022527"/>
    </source>
</evidence>
<dbReference type="PRINTS" id="PR00019">
    <property type="entry name" value="LEURICHRPT"/>
</dbReference>
<evidence type="ECO:0000259" key="20">
    <source>
        <dbReference type="PROSITE" id="PS50011"/>
    </source>
</evidence>
<dbReference type="SUPFAM" id="SSF56112">
    <property type="entry name" value="Protein kinase-like (PK-like)"/>
    <property type="match status" value="1"/>
</dbReference>
<keyword evidence="15" id="KW-0675">Receptor</keyword>
<dbReference type="EMBL" id="SDAM02003400">
    <property type="protein sequence ID" value="KAH6820634.1"/>
    <property type="molecule type" value="Genomic_DNA"/>
</dbReference>
<dbReference type="PANTHER" id="PTHR48053:SF32">
    <property type="entry name" value="LEUCINE RICH REPEAT FAMILY PROTEIN, EXPRESSED"/>
    <property type="match status" value="1"/>
</dbReference>
<dbReference type="Pfam" id="PF23598">
    <property type="entry name" value="LRR_14"/>
    <property type="match status" value="1"/>
</dbReference>
<organism evidence="21 22">
    <name type="scientific">Perilla frutescens var. hirtella</name>
    <name type="common">Perilla citriodora</name>
    <name type="synonym">Perilla setoyensis</name>
    <dbReference type="NCBI Taxonomy" id="608512"/>
    <lineage>
        <taxon>Eukaryota</taxon>
        <taxon>Viridiplantae</taxon>
        <taxon>Streptophyta</taxon>
        <taxon>Embryophyta</taxon>
        <taxon>Tracheophyta</taxon>
        <taxon>Spermatophyta</taxon>
        <taxon>Magnoliopsida</taxon>
        <taxon>eudicotyledons</taxon>
        <taxon>Gunneridae</taxon>
        <taxon>Pentapetalae</taxon>
        <taxon>asterids</taxon>
        <taxon>lamiids</taxon>
        <taxon>Lamiales</taxon>
        <taxon>Lamiaceae</taxon>
        <taxon>Nepetoideae</taxon>
        <taxon>Elsholtzieae</taxon>
        <taxon>Perilla</taxon>
    </lineage>
</organism>
<reference evidence="21 22" key="1">
    <citation type="journal article" date="2021" name="Nat. Commun.">
        <title>Incipient diploidization of the medicinal plant Perilla within 10,000 years.</title>
        <authorList>
            <person name="Zhang Y."/>
            <person name="Shen Q."/>
            <person name="Leng L."/>
            <person name="Zhang D."/>
            <person name="Chen S."/>
            <person name="Shi Y."/>
            <person name="Ning Z."/>
            <person name="Chen S."/>
        </authorList>
    </citation>
    <scope>NUCLEOTIDE SEQUENCE [LARGE SCALE GENOMIC DNA]</scope>
    <source>
        <strain evidence="22">cv. PC099</strain>
    </source>
</reference>
<keyword evidence="5" id="KW-0433">Leucine-rich repeat</keyword>
<evidence type="ECO:0000256" key="9">
    <source>
        <dbReference type="ARBA" id="ARBA00022737"/>
    </source>
</evidence>
<dbReference type="GO" id="GO:0051707">
    <property type="term" value="P:response to other organism"/>
    <property type="evidence" value="ECO:0007669"/>
    <property type="project" value="UniProtKB-ARBA"/>
</dbReference>
<evidence type="ECO:0000256" key="16">
    <source>
        <dbReference type="ARBA" id="ARBA00023180"/>
    </source>
</evidence>
<dbReference type="InterPro" id="IPR032675">
    <property type="entry name" value="LRR_dom_sf"/>
</dbReference>
<keyword evidence="10" id="KW-0547">Nucleotide-binding</keyword>
<keyword evidence="7 19" id="KW-0812">Transmembrane</keyword>
<dbReference type="PANTHER" id="PTHR48053">
    <property type="entry name" value="LEUCINE RICH REPEAT FAMILY PROTEIN, EXPRESSED"/>
    <property type="match status" value="1"/>
</dbReference>
<keyword evidence="3" id="KW-0723">Serine/threonine-protein kinase</keyword>
<comment type="catalytic activity">
    <reaction evidence="17">
        <text>L-threonyl-[protein] + ATP = O-phospho-L-threonyl-[protein] + ADP + H(+)</text>
        <dbReference type="Rhea" id="RHEA:46608"/>
        <dbReference type="Rhea" id="RHEA-COMP:11060"/>
        <dbReference type="Rhea" id="RHEA-COMP:11605"/>
        <dbReference type="ChEBI" id="CHEBI:15378"/>
        <dbReference type="ChEBI" id="CHEBI:30013"/>
        <dbReference type="ChEBI" id="CHEBI:30616"/>
        <dbReference type="ChEBI" id="CHEBI:61977"/>
        <dbReference type="ChEBI" id="CHEBI:456216"/>
        <dbReference type="EC" id="2.7.11.1"/>
    </reaction>
</comment>